<sequence length="211" mass="24008">KIEGVGPREEIWEIPLTVFKEAIINALSHRDYYEQGASIMIEMFDDRVDISNPGGLLPVVAKDFGHKSMTRNPLIFGLFTRMHLVERVASGIPRMQEAMREANLPEPEFHTEGMFTAVFKRGISIKNEIINVPSLSQECPKLDIRYTSIAEQIISYCSEPHSIQEIMKLVGQTNRSRFKKNIINPLLEVGILSMTIPNKPNSPLQQYIIKK</sequence>
<protein>
    <submittedName>
        <fullName evidence="2">ArsR family transcriptional regulator</fullName>
    </submittedName>
</protein>
<evidence type="ECO:0000313" key="2">
    <source>
        <dbReference type="EMBL" id="HJG12561.1"/>
    </source>
</evidence>
<reference evidence="2" key="1">
    <citation type="journal article" date="2021" name="PeerJ">
        <title>Extensive microbial diversity within the chicken gut microbiome revealed by metagenomics and culture.</title>
        <authorList>
            <person name="Gilroy R."/>
            <person name="Ravi A."/>
            <person name="Getino M."/>
            <person name="Pursley I."/>
            <person name="Horton D.L."/>
            <person name="Alikhan N.F."/>
            <person name="Baker D."/>
            <person name="Gharbi K."/>
            <person name="Hall N."/>
            <person name="Watson M."/>
            <person name="Adriaenssens E.M."/>
            <person name="Foster-Nyarko E."/>
            <person name="Jarju S."/>
            <person name="Secka A."/>
            <person name="Antonio M."/>
            <person name="Oren A."/>
            <person name="Chaudhuri R.R."/>
            <person name="La Ragione R."/>
            <person name="Hildebrand F."/>
            <person name="Pallen M.J."/>
        </authorList>
    </citation>
    <scope>NUCLEOTIDE SEQUENCE</scope>
    <source>
        <strain evidence="2">CHK154-13316</strain>
    </source>
</reference>
<dbReference type="InterPro" id="IPR038475">
    <property type="entry name" value="RecG_C_sf"/>
</dbReference>
<evidence type="ECO:0000259" key="1">
    <source>
        <dbReference type="Pfam" id="PF21247"/>
    </source>
</evidence>
<dbReference type="Proteomes" id="UP000747074">
    <property type="component" value="Unassembled WGS sequence"/>
</dbReference>
<accession>A0A921LHL1</accession>
<dbReference type="Pfam" id="PF13749">
    <property type="entry name" value="HATPase_c_4"/>
    <property type="match status" value="1"/>
</dbReference>
<feature type="domain" description="Filamentation induced by cAMP protein Fic-like C-terminal" evidence="1">
    <location>
        <begin position="159"/>
        <end position="207"/>
    </location>
</feature>
<comment type="caution">
    <text evidence="2">The sequence shown here is derived from an EMBL/GenBank/DDBJ whole genome shotgun (WGS) entry which is preliminary data.</text>
</comment>
<feature type="non-terminal residue" evidence="2">
    <location>
        <position position="1"/>
    </location>
</feature>
<dbReference type="Gene3D" id="3.30.565.60">
    <property type="match status" value="1"/>
</dbReference>
<proteinExistence type="predicted"/>
<dbReference type="EMBL" id="DYVL01000138">
    <property type="protein sequence ID" value="HJG12561.1"/>
    <property type="molecule type" value="Genomic_DNA"/>
</dbReference>
<reference evidence="2" key="2">
    <citation type="submission" date="2021-09" db="EMBL/GenBank/DDBJ databases">
        <authorList>
            <person name="Gilroy R."/>
        </authorList>
    </citation>
    <scope>NUCLEOTIDE SEQUENCE</scope>
    <source>
        <strain evidence="2">CHK154-13316</strain>
    </source>
</reference>
<evidence type="ECO:0000313" key="3">
    <source>
        <dbReference type="Proteomes" id="UP000747074"/>
    </source>
</evidence>
<dbReference type="InterPro" id="IPR049514">
    <property type="entry name" value="Fic-like_C"/>
</dbReference>
<dbReference type="PANTHER" id="PTHR30595">
    <property type="entry name" value="GLPR-RELATED TRANSCRIPTIONAL REPRESSOR"/>
    <property type="match status" value="1"/>
</dbReference>
<dbReference type="Pfam" id="PF21247">
    <property type="entry name" value="Fic-like_C"/>
    <property type="match status" value="1"/>
</dbReference>
<gene>
    <name evidence="2" type="ORF">K8V07_11620</name>
</gene>
<dbReference type="PANTHER" id="PTHR30595:SF6">
    <property type="entry name" value="SCHLAFEN ALBA-2 DOMAIN-CONTAINING PROTEIN"/>
    <property type="match status" value="1"/>
</dbReference>
<name>A0A921LHL1_9BACE</name>
<organism evidence="2 3">
    <name type="scientific">Bacteroides xylanisolvens</name>
    <dbReference type="NCBI Taxonomy" id="371601"/>
    <lineage>
        <taxon>Bacteria</taxon>
        <taxon>Pseudomonadati</taxon>
        <taxon>Bacteroidota</taxon>
        <taxon>Bacteroidia</taxon>
        <taxon>Bacteroidales</taxon>
        <taxon>Bacteroidaceae</taxon>
        <taxon>Bacteroides</taxon>
    </lineage>
</organism>
<dbReference type="AlphaFoldDB" id="A0A921LHL1"/>